<evidence type="ECO:0000313" key="1">
    <source>
        <dbReference type="EMBL" id="ADD73845.1"/>
    </source>
</evidence>
<dbReference type="Proteomes" id="UP000203822">
    <property type="component" value="Segment"/>
</dbReference>
<protein>
    <submittedName>
        <fullName evidence="1">ORF136</fullName>
    </submittedName>
</protein>
<reference evidence="1 2" key="1">
    <citation type="journal article" date="2010" name="BMC Genomics">
        <title>Genomic sequencing and analyses of Lymantria xylina multiple nucleopolyhedrovirus.</title>
        <authorList>
            <person name="Nai Y.S."/>
            <person name="Wu C.Y."/>
            <person name="Wang T.C."/>
            <person name="Chen Y.R."/>
            <person name="Lau W.H."/>
            <person name="Lo C.F."/>
            <person name="Tsai M.F."/>
            <person name="Wang C.H."/>
        </authorList>
    </citation>
    <scope>NUCLEOTIDE SEQUENCE [LARGE SCALE GENOMIC DNA]</scope>
    <source>
        <strain evidence="1">LyxyMNPV-5</strain>
    </source>
</reference>
<accession>D4N2H3</accession>
<dbReference type="KEGG" id="vg:8919428"/>
<dbReference type="RefSeq" id="YP_003517876.1">
    <property type="nucleotide sequence ID" value="NC_013953.1"/>
</dbReference>
<keyword evidence="2" id="KW-1185">Reference proteome</keyword>
<proteinExistence type="predicted"/>
<dbReference type="EMBL" id="GQ202541">
    <property type="protein sequence ID" value="ADD73845.1"/>
    <property type="molecule type" value="Genomic_DNA"/>
</dbReference>
<organism evidence="1 2">
    <name type="scientific">Lymantria xylina multiple nucleopolyhedrovirus</name>
    <dbReference type="NCBI Taxonomy" id="2847840"/>
    <lineage>
        <taxon>Viruses</taxon>
        <taxon>Viruses incertae sedis</taxon>
        <taxon>Naldaviricetes</taxon>
        <taxon>Lefavirales</taxon>
        <taxon>Baculoviridae</taxon>
        <taxon>Alphabaculovirus</taxon>
        <taxon>Alphabaculovirus lyxylinae</taxon>
        <taxon>Lymantria xylina nucleopolyhedrovirus</taxon>
    </lineage>
</organism>
<name>D4N2H3_9ABAC</name>
<dbReference type="GeneID" id="8919428"/>
<sequence length="71" mass="8139">MKIFNMSSELRVVCGVCYVNSTGERARAYIVAEEKRAREPAVVPRCVYCGVCVRPPTRRVKPKCCRRLNFD</sequence>
<evidence type="ECO:0000313" key="2">
    <source>
        <dbReference type="Proteomes" id="UP000203822"/>
    </source>
</evidence>